<evidence type="ECO:0000256" key="1">
    <source>
        <dbReference type="ARBA" id="ARBA00023115"/>
    </source>
</evidence>
<dbReference type="Gene3D" id="3.40.50.150">
    <property type="entry name" value="Vaccinia Virus protein VP39"/>
    <property type="match status" value="1"/>
</dbReference>
<keyword evidence="3" id="KW-1185">Reference proteome</keyword>
<dbReference type="RefSeq" id="WP_135796383.1">
    <property type="nucleotide sequence ID" value="NZ_CP032096.1"/>
</dbReference>
<dbReference type="AlphaFoldDB" id="A0A4P7P1E4"/>
<dbReference type="SUPFAM" id="SSF53335">
    <property type="entry name" value="S-adenosyl-L-methionine-dependent methyltransferases"/>
    <property type="match status" value="1"/>
</dbReference>
<gene>
    <name evidence="2" type="primary">speE_2</name>
    <name evidence="2" type="ORF">GHNINEIG_01851</name>
</gene>
<organism evidence="2 3">
    <name type="scientific">Hydrogenovibrio crunogenus</name>
    <dbReference type="NCBI Taxonomy" id="39765"/>
    <lineage>
        <taxon>Bacteria</taxon>
        <taxon>Pseudomonadati</taxon>
        <taxon>Pseudomonadota</taxon>
        <taxon>Gammaproteobacteria</taxon>
        <taxon>Thiotrichales</taxon>
        <taxon>Piscirickettsiaceae</taxon>
        <taxon>Hydrogenovibrio</taxon>
    </lineage>
</organism>
<dbReference type="Proteomes" id="UP000296201">
    <property type="component" value="Chromosome"/>
</dbReference>
<evidence type="ECO:0000313" key="3">
    <source>
        <dbReference type="Proteomes" id="UP000296201"/>
    </source>
</evidence>
<keyword evidence="2" id="KW-0808">Transferase</keyword>
<dbReference type="GO" id="GO:0004766">
    <property type="term" value="F:spermidine synthase activity"/>
    <property type="evidence" value="ECO:0007669"/>
    <property type="project" value="UniProtKB-EC"/>
</dbReference>
<proteinExistence type="predicted"/>
<protein>
    <submittedName>
        <fullName evidence="2">Polyamine aminopropyltransferase</fullName>
        <ecNumber evidence="2">2.5.1.16</ecNumber>
    </submittedName>
</protein>
<evidence type="ECO:0000313" key="2">
    <source>
        <dbReference type="EMBL" id="QBZ83789.1"/>
    </source>
</evidence>
<dbReference type="EC" id="2.5.1.16" evidence="2"/>
<dbReference type="PANTHER" id="PTHR43317">
    <property type="entry name" value="THERMOSPERMINE SYNTHASE ACAULIS5"/>
    <property type="match status" value="1"/>
</dbReference>
<dbReference type="PANTHER" id="PTHR43317:SF1">
    <property type="entry name" value="THERMOSPERMINE SYNTHASE ACAULIS5"/>
    <property type="match status" value="1"/>
</dbReference>
<dbReference type="InterPro" id="IPR029063">
    <property type="entry name" value="SAM-dependent_MTases_sf"/>
</dbReference>
<accession>A0A4P7P1E4</accession>
<name>A0A4P7P1E4_9GAMM</name>
<keyword evidence="1" id="KW-0620">Polyamine biosynthesis</keyword>
<sequence length="220" mass="25218">MAKHPNGSISYSERDVYGLIQVVDNEIMRSLYFDSLVEQSRYYFHAPLTLAFEYQSALLEETLEHAHSTSVQSILMLGLGGGSLATQLHSVLPNCQQTVVELREAVIQIAYRYFYLPDTPQIQPIQSDANDFVQQAAQQYDLMIVDLYDNDSMPWIFSEETFLSRLHYLVSGSGRILFNLWKSSPDTTLKIIQFWEQHRGAHLKTREIQSSGNIILCVDF</sequence>
<reference evidence="2 3" key="1">
    <citation type="submission" date="2018-08" db="EMBL/GenBank/DDBJ databases">
        <title>Horizontal acquisition of hydrogen conversion ability and other habitat adaptations in Hydrogenovibrio crunogenus strains.</title>
        <authorList>
            <person name="Gonnella G."/>
            <person name="Adam N."/>
            <person name="Perner M."/>
        </authorList>
    </citation>
    <scope>NUCLEOTIDE SEQUENCE [LARGE SCALE GENOMIC DNA]</scope>
    <source>
        <strain evidence="2 3">SP-41</strain>
    </source>
</reference>
<dbReference type="CDD" id="cd02440">
    <property type="entry name" value="AdoMet_MTases"/>
    <property type="match status" value="1"/>
</dbReference>
<dbReference type="GO" id="GO:0006596">
    <property type="term" value="P:polyamine biosynthetic process"/>
    <property type="evidence" value="ECO:0007669"/>
    <property type="project" value="UniProtKB-KW"/>
</dbReference>
<dbReference type="OrthoDB" id="117774at2"/>
<dbReference type="EMBL" id="CP032096">
    <property type="protein sequence ID" value="QBZ83789.1"/>
    <property type="molecule type" value="Genomic_DNA"/>
</dbReference>